<dbReference type="AlphaFoldDB" id="A0A5B7K6X3"/>
<feature type="transmembrane region" description="Helical" evidence="1">
    <location>
        <begin position="78"/>
        <end position="100"/>
    </location>
</feature>
<keyword evidence="1" id="KW-0812">Transmembrane</keyword>
<protein>
    <submittedName>
        <fullName evidence="2">Uncharacterized protein</fullName>
    </submittedName>
</protein>
<dbReference type="EMBL" id="VSRR010132009">
    <property type="protein sequence ID" value="MPD02566.1"/>
    <property type="molecule type" value="Genomic_DNA"/>
</dbReference>
<sequence>MCLVKKSLISPVGSSPTTEQHLIRHGDHQAAVLLYSGSVVAALTSAGMLYNQTWYTPALEAARCVGGLVLCLLVTPPAAAASLLPLLTVLYVLSLLIWVFKPSFVLCNRAAPATPQLANAQQQKKHFE</sequence>
<keyword evidence="3" id="KW-1185">Reference proteome</keyword>
<name>A0A5B7K6X3_PORTR</name>
<gene>
    <name evidence="2" type="ORF">E2C01_098155</name>
</gene>
<comment type="caution">
    <text evidence="2">The sequence shown here is derived from an EMBL/GenBank/DDBJ whole genome shotgun (WGS) entry which is preliminary data.</text>
</comment>
<accession>A0A5B7K6X3</accession>
<feature type="transmembrane region" description="Helical" evidence="1">
    <location>
        <begin position="30"/>
        <end position="50"/>
    </location>
</feature>
<proteinExistence type="predicted"/>
<dbReference type="OrthoDB" id="6354873at2759"/>
<evidence type="ECO:0000256" key="1">
    <source>
        <dbReference type="SAM" id="Phobius"/>
    </source>
</evidence>
<dbReference type="Proteomes" id="UP000324222">
    <property type="component" value="Unassembled WGS sequence"/>
</dbReference>
<reference evidence="2 3" key="1">
    <citation type="submission" date="2019-05" db="EMBL/GenBank/DDBJ databases">
        <title>Another draft genome of Portunus trituberculatus and its Hox gene families provides insights of decapod evolution.</title>
        <authorList>
            <person name="Jeong J.-H."/>
            <person name="Song I."/>
            <person name="Kim S."/>
            <person name="Choi T."/>
            <person name="Kim D."/>
            <person name="Ryu S."/>
            <person name="Kim W."/>
        </authorList>
    </citation>
    <scope>NUCLEOTIDE SEQUENCE [LARGE SCALE GENOMIC DNA]</scope>
    <source>
        <tissue evidence="2">Muscle</tissue>
    </source>
</reference>
<organism evidence="2 3">
    <name type="scientific">Portunus trituberculatus</name>
    <name type="common">Swimming crab</name>
    <name type="synonym">Neptunus trituberculatus</name>
    <dbReference type="NCBI Taxonomy" id="210409"/>
    <lineage>
        <taxon>Eukaryota</taxon>
        <taxon>Metazoa</taxon>
        <taxon>Ecdysozoa</taxon>
        <taxon>Arthropoda</taxon>
        <taxon>Crustacea</taxon>
        <taxon>Multicrustacea</taxon>
        <taxon>Malacostraca</taxon>
        <taxon>Eumalacostraca</taxon>
        <taxon>Eucarida</taxon>
        <taxon>Decapoda</taxon>
        <taxon>Pleocyemata</taxon>
        <taxon>Brachyura</taxon>
        <taxon>Eubrachyura</taxon>
        <taxon>Portunoidea</taxon>
        <taxon>Portunidae</taxon>
        <taxon>Portuninae</taxon>
        <taxon>Portunus</taxon>
    </lineage>
</organism>
<keyword evidence="1" id="KW-1133">Transmembrane helix</keyword>
<evidence type="ECO:0000313" key="2">
    <source>
        <dbReference type="EMBL" id="MPD02566.1"/>
    </source>
</evidence>
<keyword evidence="1" id="KW-0472">Membrane</keyword>
<evidence type="ECO:0000313" key="3">
    <source>
        <dbReference type="Proteomes" id="UP000324222"/>
    </source>
</evidence>